<dbReference type="RefSeq" id="WP_344344864.1">
    <property type="nucleotide sequence ID" value="NZ_BAAAQT010000008.1"/>
</dbReference>
<reference evidence="1 2" key="1">
    <citation type="journal article" date="2019" name="Int. J. Syst. Evol. Microbiol.">
        <title>The Global Catalogue of Microorganisms (GCM) 10K type strain sequencing project: providing services to taxonomists for standard genome sequencing and annotation.</title>
        <authorList>
            <consortium name="The Broad Institute Genomics Platform"/>
            <consortium name="The Broad Institute Genome Sequencing Center for Infectious Disease"/>
            <person name="Wu L."/>
            <person name="Ma J."/>
        </authorList>
    </citation>
    <scope>NUCLEOTIDE SEQUENCE [LARGE SCALE GENOMIC DNA]</scope>
    <source>
        <strain evidence="1 2">JCM 16026</strain>
    </source>
</reference>
<dbReference type="Proteomes" id="UP001501599">
    <property type="component" value="Unassembled WGS sequence"/>
</dbReference>
<accession>A0ABN3AXT5</accession>
<evidence type="ECO:0000313" key="1">
    <source>
        <dbReference type="EMBL" id="GAA2176322.1"/>
    </source>
</evidence>
<organism evidence="1 2">
    <name type="scientific">Agrococcus versicolor</name>
    <dbReference type="NCBI Taxonomy" id="501482"/>
    <lineage>
        <taxon>Bacteria</taxon>
        <taxon>Bacillati</taxon>
        <taxon>Actinomycetota</taxon>
        <taxon>Actinomycetes</taxon>
        <taxon>Micrococcales</taxon>
        <taxon>Microbacteriaceae</taxon>
        <taxon>Agrococcus</taxon>
    </lineage>
</organism>
<gene>
    <name evidence="1" type="ORF">GCM10009846_29660</name>
</gene>
<dbReference type="EMBL" id="BAAAQT010000008">
    <property type="protein sequence ID" value="GAA2176322.1"/>
    <property type="molecule type" value="Genomic_DNA"/>
</dbReference>
<proteinExistence type="predicted"/>
<comment type="caution">
    <text evidence="1">The sequence shown here is derived from an EMBL/GenBank/DDBJ whole genome shotgun (WGS) entry which is preliminary data.</text>
</comment>
<protein>
    <submittedName>
        <fullName evidence="1">Uncharacterized protein</fullName>
    </submittedName>
</protein>
<name>A0ABN3AXT5_9MICO</name>
<sequence length="145" mass="14977">MTEAPAGELHVLAQVVGMDGSQPRASIVRGLVGPPSDMRRLPAPDGAELTFIVFGPGGVELVMKHDVVSAVVVHLAPGADHSAYPRIERLLPGGGATLTRSDLSERLGEPADLDGQDLFAVGESAALVDYADGVATRLTLVADES</sequence>
<evidence type="ECO:0000313" key="2">
    <source>
        <dbReference type="Proteomes" id="UP001501599"/>
    </source>
</evidence>
<keyword evidence="2" id="KW-1185">Reference proteome</keyword>